<sequence>MLGERLKQLREKKKLTQQEMANLLGIARGTYAHYEINSREPDNATLGRLADFFGVTTDELLGRQKNTQVDKEISQEELTKLFESLSPEEQKAFLIKHIIPILGDDHRSK</sequence>
<dbReference type="PROSITE" id="PS50943">
    <property type="entry name" value="HTH_CROC1"/>
    <property type="match status" value="1"/>
</dbReference>
<dbReference type="PANTHER" id="PTHR46558">
    <property type="entry name" value="TRACRIPTIONAL REGULATORY PROTEIN-RELATED-RELATED"/>
    <property type="match status" value="1"/>
</dbReference>
<dbReference type="SUPFAM" id="SSF47413">
    <property type="entry name" value="lambda repressor-like DNA-binding domains"/>
    <property type="match status" value="1"/>
</dbReference>
<dbReference type="KEGG" id="sted:SPTER_16300"/>
<evidence type="ECO:0000313" key="3">
    <source>
        <dbReference type="EMBL" id="QDR80307.1"/>
    </source>
</evidence>
<organism evidence="3 4">
    <name type="scientific">Sporomusa termitida</name>
    <dbReference type="NCBI Taxonomy" id="2377"/>
    <lineage>
        <taxon>Bacteria</taxon>
        <taxon>Bacillati</taxon>
        <taxon>Bacillota</taxon>
        <taxon>Negativicutes</taxon>
        <taxon>Selenomonadales</taxon>
        <taxon>Sporomusaceae</taxon>
        <taxon>Sporomusa</taxon>
    </lineage>
</organism>
<name>A0A517DSJ4_9FIRM</name>
<keyword evidence="1" id="KW-0238">DNA-binding</keyword>
<reference evidence="3 4" key="1">
    <citation type="submission" date="2019-02" db="EMBL/GenBank/DDBJ databases">
        <title>Closed genome of Sporomusa termitida DSM 4440.</title>
        <authorList>
            <person name="Poehlein A."/>
            <person name="Daniel R."/>
        </authorList>
    </citation>
    <scope>NUCLEOTIDE SEQUENCE [LARGE SCALE GENOMIC DNA]</scope>
    <source>
        <strain evidence="3 4">DSM 4440</strain>
    </source>
</reference>
<dbReference type="EMBL" id="CP036259">
    <property type="protein sequence ID" value="QDR80307.1"/>
    <property type="molecule type" value="Genomic_DNA"/>
</dbReference>
<dbReference type="CDD" id="cd00093">
    <property type="entry name" value="HTH_XRE"/>
    <property type="match status" value="1"/>
</dbReference>
<evidence type="ECO:0000259" key="2">
    <source>
        <dbReference type="PROSITE" id="PS50943"/>
    </source>
</evidence>
<evidence type="ECO:0000313" key="4">
    <source>
        <dbReference type="Proteomes" id="UP000320776"/>
    </source>
</evidence>
<gene>
    <name evidence="3" type="primary">xre</name>
    <name evidence="3" type="ORF">SPTER_16300</name>
</gene>
<dbReference type="InterPro" id="IPR001387">
    <property type="entry name" value="Cro/C1-type_HTH"/>
</dbReference>
<feature type="domain" description="HTH cro/C1-type" evidence="2">
    <location>
        <begin position="6"/>
        <end position="60"/>
    </location>
</feature>
<dbReference type="GO" id="GO:0003677">
    <property type="term" value="F:DNA binding"/>
    <property type="evidence" value="ECO:0007669"/>
    <property type="project" value="UniProtKB-KW"/>
</dbReference>
<dbReference type="RefSeq" id="WP_144349934.1">
    <property type="nucleotide sequence ID" value="NZ_CP036259.1"/>
</dbReference>
<dbReference type="SMART" id="SM00530">
    <property type="entry name" value="HTH_XRE"/>
    <property type="match status" value="1"/>
</dbReference>
<protein>
    <submittedName>
        <fullName evidence="3">HTH-type transcriptional regulator Xre</fullName>
    </submittedName>
</protein>
<dbReference type="AlphaFoldDB" id="A0A517DSJ4"/>
<dbReference type="Proteomes" id="UP000320776">
    <property type="component" value="Chromosome"/>
</dbReference>
<keyword evidence="4" id="KW-1185">Reference proteome</keyword>
<accession>A0A517DSJ4</accession>
<evidence type="ECO:0000256" key="1">
    <source>
        <dbReference type="ARBA" id="ARBA00023125"/>
    </source>
</evidence>
<dbReference type="PANTHER" id="PTHR46558:SF11">
    <property type="entry name" value="HTH-TYPE TRANSCRIPTIONAL REGULATOR XRE"/>
    <property type="match status" value="1"/>
</dbReference>
<dbReference type="Pfam" id="PF12844">
    <property type="entry name" value="HTH_19"/>
    <property type="match status" value="1"/>
</dbReference>
<dbReference type="Gene3D" id="1.10.260.40">
    <property type="entry name" value="lambda repressor-like DNA-binding domains"/>
    <property type="match status" value="1"/>
</dbReference>
<proteinExistence type="predicted"/>
<dbReference type="InterPro" id="IPR010982">
    <property type="entry name" value="Lambda_DNA-bd_dom_sf"/>
</dbReference>
<dbReference type="OrthoDB" id="1666303at2"/>